<feature type="region of interest" description="Disordered" evidence="5">
    <location>
        <begin position="229"/>
        <end position="264"/>
    </location>
</feature>
<dbReference type="Pfam" id="PF05730">
    <property type="entry name" value="CFEM"/>
    <property type="match status" value="1"/>
</dbReference>
<evidence type="ECO:0000256" key="3">
    <source>
        <dbReference type="ARBA" id="ARBA00022729"/>
    </source>
</evidence>
<evidence type="ECO:0000256" key="2">
    <source>
        <dbReference type="ARBA" id="ARBA00022525"/>
    </source>
</evidence>
<name>A0A5M6BXP9_9TREE</name>
<reference evidence="7" key="2">
    <citation type="submission" date="2024-01" db="EMBL/GenBank/DDBJ databases">
        <title>Comparative genomics of Cryptococcus and Kwoniella reveals pathogenesis evolution and contrasting modes of karyotype evolution via chromosome fusion or intercentromeric recombination.</title>
        <authorList>
            <person name="Coelho M.A."/>
            <person name="David-Palma M."/>
            <person name="Shea T."/>
            <person name="Bowers K."/>
            <person name="McGinley-Smith S."/>
            <person name="Mohammad A.W."/>
            <person name="Gnirke A."/>
            <person name="Yurkov A.M."/>
            <person name="Nowrousian M."/>
            <person name="Sun S."/>
            <person name="Cuomo C.A."/>
            <person name="Heitman J."/>
        </authorList>
    </citation>
    <scope>NUCLEOTIDE SEQUENCE</scope>
    <source>
        <strain evidence="7">CBS 12478</strain>
    </source>
</reference>
<dbReference type="GO" id="GO:0005576">
    <property type="term" value="C:extracellular region"/>
    <property type="evidence" value="ECO:0007669"/>
    <property type="project" value="UniProtKB-SubCell"/>
</dbReference>
<gene>
    <name evidence="7" type="ORF">CI109_106050</name>
</gene>
<keyword evidence="4" id="KW-1015">Disulfide bond</keyword>
<dbReference type="InterPro" id="IPR008427">
    <property type="entry name" value="Extracellular_membr_CFEM_dom"/>
</dbReference>
<dbReference type="PROSITE" id="PS52012">
    <property type="entry name" value="CFEM"/>
    <property type="match status" value="1"/>
</dbReference>
<organism evidence="7 8">
    <name type="scientific">Kwoniella shandongensis</name>
    <dbReference type="NCBI Taxonomy" id="1734106"/>
    <lineage>
        <taxon>Eukaryota</taxon>
        <taxon>Fungi</taxon>
        <taxon>Dikarya</taxon>
        <taxon>Basidiomycota</taxon>
        <taxon>Agaricomycotina</taxon>
        <taxon>Tremellomycetes</taxon>
        <taxon>Tremellales</taxon>
        <taxon>Cryptococcaceae</taxon>
        <taxon>Kwoniella</taxon>
    </lineage>
</organism>
<dbReference type="Proteomes" id="UP000322225">
    <property type="component" value="Chromosome 11"/>
</dbReference>
<dbReference type="EMBL" id="CP144061">
    <property type="protein sequence ID" value="WWD21564.1"/>
    <property type="molecule type" value="Genomic_DNA"/>
</dbReference>
<feature type="transmembrane region" description="Helical" evidence="6">
    <location>
        <begin position="134"/>
        <end position="158"/>
    </location>
</feature>
<feature type="region of interest" description="Disordered" evidence="5">
    <location>
        <begin position="278"/>
        <end position="328"/>
    </location>
</feature>
<evidence type="ECO:0000313" key="7">
    <source>
        <dbReference type="EMBL" id="WWD21564.1"/>
    </source>
</evidence>
<keyword evidence="6" id="KW-0812">Transmembrane</keyword>
<dbReference type="AlphaFoldDB" id="A0A5M6BXP9"/>
<evidence type="ECO:0000256" key="6">
    <source>
        <dbReference type="SAM" id="Phobius"/>
    </source>
</evidence>
<evidence type="ECO:0000256" key="4">
    <source>
        <dbReference type="ARBA" id="ARBA00023157"/>
    </source>
</evidence>
<proteinExistence type="predicted"/>
<feature type="region of interest" description="Disordered" evidence="5">
    <location>
        <begin position="91"/>
        <end position="110"/>
    </location>
</feature>
<evidence type="ECO:0000256" key="5">
    <source>
        <dbReference type="SAM" id="MobiDB-lite"/>
    </source>
</evidence>
<keyword evidence="8" id="KW-1185">Reference proteome</keyword>
<dbReference type="GeneID" id="43589195"/>
<protein>
    <submittedName>
        <fullName evidence="7">Uncharacterized protein</fullName>
    </submittedName>
</protein>
<keyword evidence="2" id="KW-0964">Secreted</keyword>
<dbReference type="KEGG" id="ksn:43589195"/>
<keyword evidence="3" id="KW-0732">Signal</keyword>
<evidence type="ECO:0000313" key="8">
    <source>
        <dbReference type="Proteomes" id="UP000322225"/>
    </source>
</evidence>
<dbReference type="RefSeq" id="XP_031860566.1">
    <property type="nucleotide sequence ID" value="XM_032005054.1"/>
</dbReference>
<sequence>MAPNQFDLISSLHRRQAAAAAAPACVTTCMATGDTTGCTGFTDYTCICASSTYINSVASCFASSCNASESALGQAYSQQACAYYGSPLSSSNTTSSSTSATSTIAPVSTSGGTANPIQSVFFGNPETMSSAFEVIQAVMSSICGALLILAIVLGVMSCRTRYRREQQMSQNRTWTGVGSTAIGTETKTKGSRFFSRTANSSAFTNSRNPGTTLASDTFGVTSSNFSGSTTVAGSPNHVQSFGPTLGKDDSISRNGAMSPERFSNRVVRSDGDEWEMDVKKDYSEEYDDELSPTASSSRMGMGSEVDLVDEGSTVHLNRLDKGDGPRAI</sequence>
<keyword evidence="6" id="KW-0472">Membrane</keyword>
<accession>A0A5M6BXP9</accession>
<keyword evidence="6" id="KW-1133">Transmembrane helix</keyword>
<comment type="subcellular location">
    <subcellularLocation>
        <location evidence="1">Secreted</location>
    </subcellularLocation>
</comment>
<evidence type="ECO:0000256" key="1">
    <source>
        <dbReference type="ARBA" id="ARBA00004613"/>
    </source>
</evidence>
<dbReference type="OrthoDB" id="3065412at2759"/>
<reference evidence="7" key="1">
    <citation type="submission" date="2017-08" db="EMBL/GenBank/DDBJ databases">
        <authorList>
            <person name="Cuomo C."/>
            <person name="Billmyre B."/>
            <person name="Heitman J."/>
        </authorList>
    </citation>
    <scope>NUCLEOTIDE SEQUENCE</scope>
    <source>
        <strain evidence="7">CBS 12478</strain>
    </source>
</reference>
<feature type="compositionally biased region" description="Basic and acidic residues" evidence="5">
    <location>
        <begin position="317"/>
        <end position="328"/>
    </location>
</feature>
<feature type="compositionally biased region" description="Polar residues" evidence="5">
    <location>
        <begin position="229"/>
        <end position="242"/>
    </location>
</feature>